<sequence length="12" mass="1602">MYLFRYQLLQVK</sequence>
<name>A0AAW1C862_CROAD</name>
<reference evidence="1 2" key="1">
    <citation type="journal article" date="2024" name="Proc. Natl. Acad. Sci. U.S.A.">
        <title>The genetic regulatory architecture and epigenomic basis for age-related changes in rattlesnake venom.</title>
        <authorList>
            <person name="Hogan M.P."/>
            <person name="Holding M.L."/>
            <person name="Nystrom G.S."/>
            <person name="Colston T.J."/>
            <person name="Bartlett D.A."/>
            <person name="Mason A.J."/>
            <person name="Ellsworth S.A."/>
            <person name="Rautsaw R.M."/>
            <person name="Lawrence K.C."/>
            <person name="Strickland J.L."/>
            <person name="He B."/>
            <person name="Fraser P."/>
            <person name="Margres M.J."/>
            <person name="Gilbert D.M."/>
            <person name="Gibbs H.L."/>
            <person name="Parkinson C.L."/>
            <person name="Rokyta D.R."/>
        </authorList>
    </citation>
    <scope>NUCLEOTIDE SEQUENCE [LARGE SCALE GENOMIC DNA]</scope>
    <source>
        <strain evidence="1">DRR0105</strain>
    </source>
</reference>
<dbReference type="Proteomes" id="UP001474421">
    <property type="component" value="Unassembled WGS sequence"/>
</dbReference>
<dbReference type="EMBL" id="JAOTOJ010000001">
    <property type="protein sequence ID" value="KAK9409740.1"/>
    <property type="molecule type" value="Genomic_DNA"/>
</dbReference>
<evidence type="ECO:0000313" key="1">
    <source>
        <dbReference type="EMBL" id="KAK9409740.1"/>
    </source>
</evidence>
<organism evidence="1 2">
    <name type="scientific">Crotalus adamanteus</name>
    <name type="common">Eastern diamondback rattlesnake</name>
    <dbReference type="NCBI Taxonomy" id="8729"/>
    <lineage>
        <taxon>Eukaryota</taxon>
        <taxon>Metazoa</taxon>
        <taxon>Chordata</taxon>
        <taxon>Craniata</taxon>
        <taxon>Vertebrata</taxon>
        <taxon>Euteleostomi</taxon>
        <taxon>Lepidosauria</taxon>
        <taxon>Squamata</taxon>
        <taxon>Bifurcata</taxon>
        <taxon>Unidentata</taxon>
        <taxon>Episquamata</taxon>
        <taxon>Toxicofera</taxon>
        <taxon>Serpentes</taxon>
        <taxon>Colubroidea</taxon>
        <taxon>Viperidae</taxon>
        <taxon>Crotalinae</taxon>
        <taxon>Crotalus</taxon>
    </lineage>
</organism>
<keyword evidence="2" id="KW-1185">Reference proteome</keyword>
<comment type="caution">
    <text evidence="1">The sequence shown here is derived from an EMBL/GenBank/DDBJ whole genome shotgun (WGS) entry which is preliminary data.</text>
</comment>
<gene>
    <name evidence="1" type="ORF">NXF25_000915</name>
</gene>
<accession>A0AAW1C862</accession>
<protein>
    <submittedName>
        <fullName evidence="1">Uncharacterized protein</fullName>
    </submittedName>
</protein>
<proteinExistence type="predicted"/>
<evidence type="ECO:0000313" key="2">
    <source>
        <dbReference type="Proteomes" id="UP001474421"/>
    </source>
</evidence>